<keyword evidence="1" id="KW-1133">Transmembrane helix</keyword>
<gene>
    <name evidence="3" type="ORF">V1633_16705</name>
</gene>
<keyword evidence="1" id="KW-0812">Transmembrane</keyword>
<keyword evidence="3" id="KW-0378">Hydrolase</keyword>
<comment type="caution">
    <text evidence="3">The sequence shown here is derived from an EMBL/GenBank/DDBJ whole genome shotgun (WGS) entry which is preliminary data.</text>
</comment>
<sequence>MLLTKSFAATPITLAWRLAPTAAKGLALTTVWLLVPGAGLSLAGTDVAVRRLPNPVVLTPAAALVGIVAVAAAVSRQPWALGISLADGVLLAGAYLLLAVIGGRVGIGDVRLAGLLGLALGTVGWAAVLLGAAQPYLLAIPNAATGLRCARNPAERQLPFGPYLVAGALLAASVFGA</sequence>
<dbReference type="GO" id="GO:0004190">
    <property type="term" value="F:aspartic-type endopeptidase activity"/>
    <property type="evidence" value="ECO:0007669"/>
    <property type="project" value="UniProtKB-EC"/>
</dbReference>
<evidence type="ECO:0000259" key="2">
    <source>
        <dbReference type="Pfam" id="PF01478"/>
    </source>
</evidence>
<proteinExistence type="predicted"/>
<accession>A0ABU7RUF9</accession>
<feature type="transmembrane region" description="Helical" evidence="1">
    <location>
        <begin position="80"/>
        <end position="101"/>
    </location>
</feature>
<organism evidence="3 4">
    <name type="scientific">Plantactinospora sonchi</name>
    <dbReference type="NCBI Taxonomy" id="1544735"/>
    <lineage>
        <taxon>Bacteria</taxon>
        <taxon>Bacillati</taxon>
        <taxon>Actinomycetota</taxon>
        <taxon>Actinomycetes</taxon>
        <taxon>Micromonosporales</taxon>
        <taxon>Micromonosporaceae</taxon>
        <taxon>Plantactinospora</taxon>
    </lineage>
</organism>
<dbReference type="Pfam" id="PF01478">
    <property type="entry name" value="Peptidase_A24"/>
    <property type="match status" value="1"/>
</dbReference>
<dbReference type="RefSeq" id="WP_331215261.1">
    <property type="nucleotide sequence ID" value="NZ_JAZGQK010000013.1"/>
</dbReference>
<evidence type="ECO:0000313" key="3">
    <source>
        <dbReference type="EMBL" id="MEE6260133.1"/>
    </source>
</evidence>
<evidence type="ECO:0000256" key="1">
    <source>
        <dbReference type="SAM" id="Phobius"/>
    </source>
</evidence>
<feature type="transmembrane region" description="Helical" evidence="1">
    <location>
        <begin position="158"/>
        <end position="176"/>
    </location>
</feature>
<reference evidence="3 4" key="1">
    <citation type="submission" date="2024-01" db="EMBL/GenBank/DDBJ databases">
        <title>Genome insights into Plantactinospora sonchi sp. nov.</title>
        <authorList>
            <person name="Wang L."/>
        </authorList>
    </citation>
    <scope>NUCLEOTIDE SEQUENCE [LARGE SCALE GENOMIC DNA]</scope>
    <source>
        <strain evidence="3 4">NEAU-QY2</strain>
    </source>
</reference>
<keyword evidence="1" id="KW-0472">Membrane</keyword>
<evidence type="ECO:0000313" key="4">
    <source>
        <dbReference type="Proteomes" id="UP001332243"/>
    </source>
</evidence>
<dbReference type="EMBL" id="JAZGQK010000013">
    <property type="protein sequence ID" value="MEE6260133.1"/>
    <property type="molecule type" value="Genomic_DNA"/>
</dbReference>
<dbReference type="EC" id="3.4.23.43" evidence="3"/>
<feature type="domain" description="Prepilin type IV endopeptidase peptidase" evidence="2">
    <location>
        <begin position="38"/>
        <end position="133"/>
    </location>
</feature>
<dbReference type="Proteomes" id="UP001332243">
    <property type="component" value="Unassembled WGS sequence"/>
</dbReference>
<feature type="transmembrane region" description="Helical" evidence="1">
    <location>
        <begin position="113"/>
        <end position="138"/>
    </location>
</feature>
<keyword evidence="4" id="KW-1185">Reference proteome</keyword>
<dbReference type="InterPro" id="IPR000045">
    <property type="entry name" value="Prepilin_IV_endopep_pep"/>
</dbReference>
<protein>
    <submittedName>
        <fullName evidence="3">Prepilin peptidase</fullName>
        <ecNumber evidence="3">3.4.23.43</ecNumber>
    </submittedName>
</protein>
<name>A0ABU7RUF9_9ACTN</name>
<feature type="transmembrane region" description="Helical" evidence="1">
    <location>
        <begin position="56"/>
        <end position="74"/>
    </location>
</feature>